<dbReference type="Pfam" id="PF03417">
    <property type="entry name" value="AAT"/>
    <property type="match status" value="1"/>
</dbReference>
<comment type="caution">
    <text evidence="3">The sequence shown here is derived from an EMBL/GenBank/DDBJ whole genome shotgun (WGS) entry which is preliminary data.</text>
</comment>
<name>A0A511QMQ4_9VIBR</name>
<sequence>MKNTLKAIAIAVSLATTMGASAASIEAVPGLNTGQPFYSPEVFVQQENIPVIDLQGIDAKNHGKAIMDVASDKIELFIKNARRKFEVIGLDSKVLAQELTVTYNNSKALNPEFIGTLESIAQEVDMDPKELFALGQTDYAVVQLLKKGGETDVKNGGCTSMAFNDTGIVGQTNDLASLDGGALIVLKKEDSIVAMTGFAPAGQTLGKNVGVVINFIGHDTEGVDKQSTLATDMGALVDAVAKTENVEAALKLVEEHRTIVGINLTIADKYGAAASVEMSHDGLLIKRGENGVAHANHSLREGGEEAMRKQLGQTLVEQNKNGAFSFWRQEAADTFLKHNPESSVDAMKYIFSQKPIAQTAAYGSDFITVNTVVLDTVEGCMDMAAGVSEWNEYQKICF</sequence>
<dbReference type="Gene3D" id="3.60.60.10">
    <property type="entry name" value="Penicillin V Acylase, Chain A"/>
    <property type="match status" value="1"/>
</dbReference>
<keyword evidence="1" id="KW-0732">Signal</keyword>
<evidence type="ECO:0000313" key="4">
    <source>
        <dbReference type="Proteomes" id="UP000321113"/>
    </source>
</evidence>
<organism evidence="3 4">
    <name type="scientific">Vibrio superstes NBRC 103154</name>
    <dbReference type="NCBI Taxonomy" id="1219062"/>
    <lineage>
        <taxon>Bacteria</taxon>
        <taxon>Pseudomonadati</taxon>
        <taxon>Pseudomonadota</taxon>
        <taxon>Gammaproteobacteria</taxon>
        <taxon>Vibrionales</taxon>
        <taxon>Vibrionaceae</taxon>
        <taxon>Vibrio</taxon>
    </lineage>
</organism>
<dbReference type="NCBIfam" id="NF040521">
    <property type="entry name" value="C45_proenzyme"/>
    <property type="match status" value="1"/>
</dbReference>
<feature type="signal peptide" evidence="1">
    <location>
        <begin position="1"/>
        <end position="22"/>
    </location>
</feature>
<dbReference type="InterPro" id="IPR047794">
    <property type="entry name" value="C45_proenzyme-like"/>
</dbReference>
<feature type="chain" id="PRO_5022062365" description="Peptidase C45 hydrolase domain-containing protein" evidence="1">
    <location>
        <begin position="23"/>
        <end position="398"/>
    </location>
</feature>
<accession>A0A511QMQ4</accession>
<feature type="domain" description="Peptidase C45 hydrolase" evidence="2">
    <location>
        <begin position="241"/>
        <end position="385"/>
    </location>
</feature>
<reference evidence="3 4" key="1">
    <citation type="submission" date="2019-07" db="EMBL/GenBank/DDBJ databases">
        <title>Whole genome shotgun sequence of Vibrio superstes NBRC 103154.</title>
        <authorList>
            <person name="Hosoyama A."/>
            <person name="Uohara A."/>
            <person name="Ohji S."/>
            <person name="Ichikawa N."/>
        </authorList>
    </citation>
    <scope>NUCLEOTIDE SEQUENCE [LARGE SCALE GENOMIC DNA]</scope>
    <source>
        <strain evidence="3 4">NBRC 103154</strain>
    </source>
</reference>
<dbReference type="EMBL" id="BJXK01000003">
    <property type="protein sequence ID" value="GEM78608.1"/>
    <property type="molecule type" value="Genomic_DNA"/>
</dbReference>
<evidence type="ECO:0000256" key="1">
    <source>
        <dbReference type="SAM" id="SignalP"/>
    </source>
</evidence>
<gene>
    <name evidence="3" type="ORF">VSU01S_08530</name>
</gene>
<keyword evidence="4" id="KW-1185">Reference proteome</keyword>
<evidence type="ECO:0000313" key="3">
    <source>
        <dbReference type="EMBL" id="GEM78608.1"/>
    </source>
</evidence>
<protein>
    <recommendedName>
        <fullName evidence="2">Peptidase C45 hydrolase domain-containing protein</fullName>
    </recommendedName>
</protein>
<dbReference type="InterPro" id="IPR005079">
    <property type="entry name" value="Peptidase_C45_hydrolase"/>
</dbReference>
<dbReference type="OrthoDB" id="5844881at2"/>
<dbReference type="RefSeq" id="WP_119011052.1">
    <property type="nucleotide sequence ID" value="NZ_BJXK01000003.1"/>
</dbReference>
<dbReference type="AlphaFoldDB" id="A0A511QMQ4"/>
<proteinExistence type="predicted"/>
<dbReference type="Proteomes" id="UP000321113">
    <property type="component" value="Unassembled WGS sequence"/>
</dbReference>
<evidence type="ECO:0000259" key="2">
    <source>
        <dbReference type="Pfam" id="PF03417"/>
    </source>
</evidence>